<feature type="region of interest" description="Disordered" evidence="1">
    <location>
        <begin position="1"/>
        <end position="20"/>
    </location>
</feature>
<name>A0A2K1L231_PHYPA</name>
<feature type="compositionally biased region" description="Basic residues" evidence="1">
    <location>
        <begin position="60"/>
        <end position="70"/>
    </location>
</feature>
<feature type="region of interest" description="Disordered" evidence="1">
    <location>
        <begin position="35"/>
        <end position="87"/>
    </location>
</feature>
<reference evidence="3 5" key="1">
    <citation type="journal article" date="2008" name="Science">
        <title>The Physcomitrella genome reveals evolutionary insights into the conquest of land by plants.</title>
        <authorList>
            <person name="Rensing S."/>
            <person name="Lang D."/>
            <person name="Zimmer A."/>
            <person name="Terry A."/>
            <person name="Salamov A."/>
            <person name="Shapiro H."/>
            <person name="Nishiyama T."/>
            <person name="Perroud P.-F."/>
            <person name="Lindquist E."/>
            <person name="Kamisugi Y."/>
            <person name="Tanahashi T."/>
            <person name="Sakakibara K."/>
            <person name="Fujita T."/>
            <person name="Oishi K."/>
            <person name="Shin-I T."/>
            <person name="Kuroki Y."/>
            <person name="Toyoda A."/>
            <person name="Suzuki Y."/>
            <person name="Hashimoto A."/>
            <person name="Yamaguchi K."/>
            <person name="Sugano A."/>
            <person name="Kohara Y."/>
            <person name="Fujiyama A."/>
            <person name="Anterola A."/>
            <person name="Aoki S."/>
            <person name="Ashton N."/>
            <person name="Barbazuk W.B."/>
            <person name="Barker E."/>
            <person name="Bennetzen J."/>
            <person name="Bezanilla M."/>
            <person name="Blankenship R."/>
            <person name="Cho S.H."/>
            <person name="Dutcher S."/>
            <person name="Estelle M."/>
            <person name="Fawcett J.A."/>
            <person name="Gundlach H."/>
            <person name="Hanada K."/>
            <person name="Heyl A."/>
            <person name="Hicks K.A."/>
            <person name="Hugh J."/>
            <person name="Lohr M."/>
            <person name="Mayer K."/>
            <person name="Melkozernov A."/>
            <person name="Murata T."/>
            <person name="Nelson D."/>
            <person name="Pils B."/>
            <person name="Prigge M."/>
            <person name="Reiss B."/>
            <person name="Renner T."/>
            <person name="Rombauts S."/>
            <person name="Rushton P."/>
            <person name="Sanderfoot A."/>
            <person name="Schween G."/>
            <person name="Shiu S.-H."/>
            <person name="Stueber K."/>
            <person name="Theodoulou F.L."/>
            <person name="Tu H."/>
            <person name="Van de Peer Y."/>
            <person name="Verrier P.J."/>
            <person name="Waters E."/>
            <person name="Wood A."/>
            <person name="Yang L."/>
            <person name="Cove D."/>
            <person name="Cuming A."/>
            <person name="Hasebe M."/>
            <person name="Lucas S."/>
            <person name="Mishler D.B."/>
            <person name="Reski R."/>
            <person name="Grigoriev I."/>
            <person name="Quatrano R.S."/>
            <person name="Boore J.L."/>
        </authorList>
    </citation>
    <scope>NUCLEOTIDE SEQUENCE [LARGE SCALE GENOMIC DNA]</scope>
    <source>
        <strain evidence="4 5">cv. Gransden 2004</strain>
    </source>
</reference>
<proteinExistence type="predicted"/>
<dbReference type="EMBL" id="ABEU02000002">
    <property type="protein sequence ID" value="PNR60073.1"/>
    <property type="molecule type" value="Genomic_DNA"/>
</dbReference>
<dbReference type="AlphaFoldDB" id="A0A2K1L231"/>
<feature type="compositionally biased region" description="Basic residues" evidence="1">
    <location>
        <begin position="37"/>
        <end position="48"/>
    </location>
</feature>
<dbReference type="InParanoid" id="A0A2K1L231"/>
<evidence type="ECO:0000256" key="2">
    <source>
        <dbReference type="SAM" id="Phobius"/>
    </source>
</evidence>
<keyword evidence="2" id="KW-0812">Transmembrane</keyword>
<accession>A0A2K1L231</accession>
<sequence length="202" mass="21946">MNSSSSKQQHLRSRGKGAAGVAVAATLAGWLAGWLAGKKRKRRQKTGHRNCDIAAPPPHSSRRHRRRRPISRLDGSKEGSKEGTEDKVGALGGVALNAMHVASPANERDVHCTGTEHSTAQHRTEEGGEKGLLTLLLLLYPSLSLSHNAYRTAWLSPSLRPRSRPRRSCLLTITAPPAPAIPPPPHSYYFIDEGGEHDHGFL</sequence>
<feature type="transmembrane region" description="Helical" evidence="2">
    <location>
        <begin position="17"/>
        <end position="36"/>
    </location>
</feature>
<organism evidence="3">
    <name type="scientific">Physcomitrium patens</name>
    <name type="common">Spreading-leaved earth moss</name>
    <name type="synonym">Physcomitrella patens</name>
    <dbReference type="NCBI Taxonomy" id="3218"/>
    <lineage>
        <taxon>Eukaryota</taxon>
        <taxon>Viridiplantae</taxon>
        <taxon>Streptophyta</taxon>
        <taxon>Embryophyta</taxon>
        <taxon>Bryophyta</taxon>
        <taxon>Bryophytina</taxon>
        <taxon>Bryopsida</taxon>
        <taxon>Funariidae</taxon>
        <taxon>Funariales</taxon>
        <taxon>Funariaceae</taxon>
        <taxon>Physcomitrium</taxon>
    </lineage>
</organism>
<evidence type="ECO:0000313" key="4">
    <source>
        <dbReference type="EnsemblPlants" id="Pp3c2_18051V3.1"/>
    </source>
</evidence>
<keyword evidence="2" id="KW-1133">Transmembrane helix</keyword>
<reference evidence="4" key="3">
    <citation type="submission" date="2020-12" db="UniProtKB">
        <authorList>
            <consortium name="EnsemblPlants"/>
        </authorList>
    </citation>
    <scope>IDENTIFICATION</scope>
</reference>
<evidence type="ECO:0000313" key="3">
    <source>
        <dbReference type="EMBL" id="PNR60073.1"/>
    </source>
</evidence>
<keyword evidence="5" id="KW-1185">Reference proteome</keyword>
<protein>
    <submittedName>
        <fullName evidence="3 4">Uncharacterized protein</fullName>
    </submittedName>
</protein>
<gene>
    <name evidence="3" type="ORF">PHYPA_002866</name>
</gene>
<dbReference type="Proteomes" id="UP000006727">
    <property type="component" value="Chromosome 2"/>
</dbReference>
<feature type="compositionally biased region" description="Basic and acidic residues" evidence="1">
    <location>
        <begin position="74"/>
        <end position="87"/>
    </location>
</feature>
<reference evidence="3 5" key="2">
    <citation type="journal article" date="2018" name="Plant J.">
        <title>The Physcomitrella patens chromosome-scale assembly reveals moss genome structure and evolution.</title>
        <authorList>
            <person name="Lang D."/>
            <person name="Ullrich K.K."/>
            <person name="Murat F."/>
            <person name="Fuchs J."/>
            <person name="Jenkins J."/>
            <person name="Haas F.B."/>
            <person name="Piednoel M."/>
            <person name="Gundlach H."/>
            <person name="Van Bel M."/>
            <person name="Meyberg R."/>
            <person name="Vives C."/>
            <person name="Morata J."/>
            <person name="Symeonidi A."/>
            <person name="Hiss M."/>
            <person name="Muchero W."/>
            <person name="Kamisugi Y."/>
            <person name="Saleh O."/>
            <person name="Blanc G."/>
            <person name="Decker E.L."/>
            <person name="van Gessel N."/>
            <person name="Grimwood J."/>
            <person name="Hayes R.D."/>
            <person name="Graham S.W."/>
            <person name="Gunter L.E."/>
            <person name="McDaniel S.F."/>
            <person name="Hoernstein S.N.W."/>
            <person name="Larsson A."/>
            <person name="Li F.W."/>
            <person name="Perroud P.F."/>
            <person name="Phillips J."/>
            <person name="Ranjan P."/>
            <person name="Rokshar D.S."/>
            <person name="Rothfels C.J."/>
            <person name="Schneider L."/>
            <person name="Shu S."/>
            <person name="Stevenson D.W."/>
            <person name="Thummler F."/>
            <person name="Tillich M."/>
            <person name="Villarreal Aguilar J.C."/>
            <person name="Widiez T."/>
            <person name="Wong G.K."/>
            <person name="Wymore A."/>
            <person name="Zhang Y."/>
            <person name="Zimmer A.D."/>
            <person name="Quatrano R.S."/>
            <person name="Mayer K.F.X."/>
            <person name="Goodstein D."/>
            <person name="Casacuberta J.M."/>
            <person name="Vandepoele K."/>
            <person name="Reski R."/>
            <person name="Cuming A.C."/>
            <person name="Tuskan G.A."/>
            <person name="Maumus F."/>
            <person name="Salse J."/>
            <person name="Schmutz J."/>
            <person name="Rensing S.A."/>
        </authorList>
    </citation>
    <scope>NUCLEOTIDE SEQUENCE [LARGE SCALE GENOMIC DNA]</scope>
    <source>
        <strain evidence="4 5">cv. Gransden 2004</strain>
    </source>
</reference>
<dbReference type="Gramene" id="Pp3c2_18051V3.1">
    <property type="protein sequence ID" value="Pp3c2_18051V3.1"/>
    <property type="gene ID" value="Pp3c2_18051"/>
</dbReference>
<evidence type="ECO:0000256" key="1">
    <source>
        <dbReference type="SAM" id="MobiDB-lite"/>
    </source>
</evidence>
<evidence type="ECO:0000313" key="5">
    <source>
        <dbReference type="Proteomes" id="UP000006727"/>
    </source>
</evidence>
<dbReference type="EnsemblPlants" id="Pp3c2_18051V3.1">
    <property type="protein sequence ID" value="Pp3c2_18051V3.1"/>
    <property type="gene ID" value="Pp3c2_18051"/>
</dbReference>
<keyword evidence="2" id="KW-0472">Membrane</keyword>